<reference evidence="13 14" key="1">
    <citation type="submission" date="2019-03" db="EMBL/GenBank/DDBJ databases">
        <title>Genomic Encyclopedia of Type Strains, Phase IV (KMG-IV): sequencing the most valuable type-strain genomes for metagenomic binning, comparative biology and taxonomic classification.</title>
        <authorList>
            <person name="Goeker M."/>
        </authorList>
    </citation>
    <scope>NUCLEOTIDE SEQUENCE [LARGE SCALE GENOMIC DNA]</scope>
    <source>
        <strain evidence="13 14">DSM 45707</strain>
    </source>
</reference>
<comment type="caution">
    <text evidence="13">The sequence shown here is derived from an EMBL/GenBank/DDBJ whole genome shotgun (WGS) entry which is preliminary data.</text>
</comment>
<dbReference type="GO" id="GO:0016020">
    <property type="term" value="C:membrane"/>
    <property type="evidence" value="ECO:0007669"/>
    <property type="project" value="UniProtKB-SubCell"/>
</dbReference>
<dbReference type="InterPro" id="IPR050450">
    <property type="entry name" value="COX15/CtaA_HemeA_synthase"/>
</dbReference>
<dbReference type="GO" id="GO:0006784">
    <property type="term" value="P:heme A biosynthetic process"/>
    <property type="evidence" value="ECO:0007669"/>
    <property type="project" value="InterPro"/>
</dbReference>
<evidence type="ECO:0000313" key="13">
    <source>
        <dbReference type="EMBL" id="TCS93455.1"/>
    </source>
</evidence>
<dbReference type="Proteomes" id="UP000294937">
    <property type="component" value="Unassembled WGS sequence"/>
</dbReference>
<evidence type="ECO:0000256" key="9">
    <source>
        <dbReference type="ARBA" id="ARBA00023136"/>
    </source>
</evidence>
<dbReference type="RefSeq" id="WP_165875956.1">
    <property type="nucleotide sequence ID" value="NZ_SMAG01000007.1"/>
</dbReference>
<protein>
    <submittedName>
        <fullName evidence="13">Cytochrome c oxidase assembly protein subunit 15</fullName>
    </submittedName>
</protein>
<keyword evidence="5 12" id="KW-1133">Transmembrane helix</keyword>
<comment type="subcellular location">
    <subcellularLocation>
        <location evidence="1">Membrane</location>
        <topology evidence="1">Multi-pass membrane protein</topology>
    </subcellularLocation>
</comment>
<name>A0A4R3L3G5_9BACL</name>
<evidence type="ECO:0000256" key="10">
    <source>
        <dbReference type="ARBA" id="ARBA00023157"/>
    </source>
</evidence>
<dbReference type="EMBL" id="SMAG01000007">
    <property type="protein sequence ID" value="TCS93455.1"/>
    <property type="molecule type" value="Genomic_DNA"/>
</dbReference>
<organism evidence="13 14">
    <name type="scientific">Hazenella coriacea</name>
    <dbReference type="NCBI Taxonomy" id="1179467"/>
    <lineage>
        <taxon>Bacteria</taxon>
        <taxon>Bacillati</taxon>
        <taxon>Bacillota</taxon>
        <taxon>Bacilli</taxon>
        <taxon>Bacillales</taxon>
        <taxon>Thermoactinomycetaceae</taxon>
        <taxon>Hazenella</taxon>
    </lineage>
</organism>
<keyword evidence="9 12" id="KW-0472">Membrane</keyword>
<sequence>MQQKHSMLRIFSIITSIGAYIMLIIGAIVSKTESGKGCGNSWPFCHGQLIPESLPLETIIEYSHRIVSSGVGLLILILTVWSWRAYRENYRVKLLGFLSLFFVVFQGALGALTVVFEGDFAKKTSLAFHFGFSLISFASVVLLSIQLFQLKKGTALENGQKLESFIGLSKRMHQSIWALAAYSYVVIYTGALVRHADATMGCGYQFPGCGAIMFPNISSIAGIHMLHRYAAFSIWILCLIFLIVVIRHHKNRTKLVKGAWWAFILISLQAVSGVVTILTDGVLVSALAHTTIISIFFTVLAYLCLQIGWKHQEPEKQ</sequence>
<evidence type="ECO:0000256" key="2">
    <source>
        <dbReference type="ARBA" id="ARBA00022475"/>
    </source>
</evidence>
<feature type="transmembrane region" description="Helical" evidence="12">
    <location>
        <begin position="229"/>
        <end position="246"/>
    </location>
</feature>
<evidence type="ECO:0000256" key="3">
    <source>
        <dbReference type="ARBA" id="ARBA00022692"/>
    </source>
</evidence>
<evidence type="ECO:0000256" key="6">
    <source>
        <dbReference type="ARBA" id="ARBA00023002"/>
    </source>
</evidence>
<evidence type="ECO:0000256" key="7">
    <source>
        <dbReference type="ARBA" id="ARBA00023004"/>
    </source>
</evidence>
<dbReference type="AlphaFoldDB" id="A0A4R3L3G5"/>
<accession>A0A4R3L3G5</accession>
<keyword evidence="4" id="KW-0479">Metal-binding</keyword>
<dbReference type="Pfam" id="PF02628">
    <property type="entry name" value="COX15-CtaA"/>
    <property type="match status" value="2"/>
</dbReference>
<dbReference type="InterPro" id="IPR003780">
    <property type="entry name" value="COX15/CtaA_fam"/>
</dbReference>
<evidence type="ECO:0000256" key="4">
    <source>
        <dbReference type="ARBA" id="ARBA00022723"/>
    </source>
</evidence>
<keyword evidence="6" id="KW-0560">Oxidoreductase</keyword>
<evidence type="ECO:0000256" key="1">
    <source>
        <dbReference type="ARBA" id="ARBA00004141"/>
    </source>
</evidence>
<keyword evidence="10" id="KW-1015">Disulfide bond</keyword>
<dbReference type="GO" id="GO:0046872">
    <property type="term" value="F:metal ion binding"/>
    <property type="evidence" value="ECO:0007669"/>
    <property type="project" value="UniProtKB-KW"/>
</dbReference>
<dbReference type="GO" id="GO:0016491">
    <property type="term" value="F:oxidoreductase activity"/>
    <property type="evidence" value="ECO:0007669"/>
    <property type="project" value="UniProtKB-KW"/>
</dbReference>
<dbReference type="PANTHER" id="PTHR35457:SF1">
    <property type="entry name" value="HEME A SYNTHASE"/>
    <property type="match status" value="1"/>
</dbReference>
<keyword evidence="8" id="KW-0350">Heme biosynthesis</keyword>
<evidence type="ECO:0000256" key="12">
    <source>
        <dbReference type="SAM" id="Phobius"/>
    </source>
</evidence>
<feature type="transmembrane region" description="Helical" evidence="12">
    <location>
        <begin position="284"/>
        <end position="305"/>
    </location>
</feature>
<comment type="pathway">
    <text evidence="11">Porphyrin-containing compound metabolism.</text>
</comment>
<evidence type="ECO:0000256" key="8">
    <source>
        <dbReference type="ARBA" id="ARBA00023133"/>
    </source>
</evidence>
<keyword evidence="14" id="KW-1185">Reference proteome</keyword>
<gene>
    <name evidence="13" type="ORF">EDD58_107103</name>
</gene>
<feature type="transmembrane region" description="Helical" evidence="12">
    <location>
        <begin position="176"/>
        <end position="196"/>
    </location>
</feature>
<dbReference type="PANTHER" id="PTHR35457">
    <property type="entry name" value="HEME A SYNTHASE"/>
    <property type="match status" value="1"/>
</dbReference>
<keyword evidence="3 12" id="KW-0812">Transmembrane</keyword>
<feature type="transmembrane region" description="Helical" evidence="12">
    <location>
        <begin position="128"/>
        <end position="148"/>
    </location>
</feature>
<feature type="transmembrane region" description="Helical" evidence="12">
    <location>
        <begin position="258"/>
        <end position="278"/>
    </location>
</feature>
<keyword evidence="2" id="KW-1003">Cell membrane</keyword>
<evidence type="ECO:0000313" key="14">
    <source>
        <dbReference type="Proteomes" id="UP000294937"/>
    </source>
</evidence>
<feature type="transmembrane region" description="Helical" evidence="12">
    <location>
        <begin position="7"/>
        <end position="29"/>
    </location>
</feature>
<evidence type="ECO:0000256" key="5">
    <source>
        <dbReference type="ARBA" id="ARBA00022989"/>
    </source>
</evidence>
<proteinExistence type="predicted"/>
<feature type="transmembrane region" description="Helical" evidence="12">
    <location>
        <begin position="95"/>
        <end position="116"/>
    </location>
</feature>
<evidence type="ECO:0000256" key="11">
    <source>
        <dbReference type="ARBA" id="ARBA00023444"/>
    </source>
</evidence>
<feature type="transmembrane region" description="Helical" evidence="12">
    <location>
        <begin position="62"/>
        <end position="83"/>
    </location>
</feature>
<keyword evidence="7" id="KW-0408">Iron</keyword>